<evidence type="ECO:0000313" key="12">
    <source>
        <dbReference type="EMBL" id="PIP14666.1"/>
    </source>
</evidence>
<evidence type="ECO:0000256" key="5">
    <source>
        <dbReference type="ARBA" id="ARBA00022755"/>
    </source>
</evidence>
<dbReference type="AlphaFoldDB" id="A0A2G9Y657"/>
<feature type="binding site" evidence="8">
    <location>
        <position position="225"/>
    </location>
    <ligand>
        <name>Mg(2+)</name>
        <dbReference type="ChEBI" id="CHEBI:18420"/>
        <label>1</label>
    </ligand>
</feature>
<accession>A0A2G9Y657</accession>
<feature type="active site" evidence="8">
    <location>
        <position position="175"/>
    </location>
</feature>
<dbReference type="Gene3D" id="3.30.1330.10">
    <property type="entry name" value="PurM-like, N-terminal domain"/>
    <property type="match status" value="2"/>
</dbReference>
<protein>
    <recommendedName>
        <fullName evidence="8">Phosphoribosylformylglycinamidine synthase subunit PurL</fullName>
        <shortName evidence="8">FGAM synthase</shortName>
        <ecNumber evidence="8">6.3.5.3</ecNumber>
    </recommendedName>
    <alternativeName>
        <fullName evidence="8">Formylglycinamide ribonucleotide amidotransferase subunit II</fullName>
        <shortName evidence="8">FGAR amidotransferase II</shortName>
        <shortName evidence="8">FGAR-AT II</shortName>
    </alternativeName>
    <alternativeName>
        <fullName evidence="8">Glutamine amidotransferase PurL</fullName>
    </alternativeName>
    <alternativeName>
        <fullName evidence="8">Phosphoribosylformylglycinamidine synthase subunit II</fullName>
    </alternativeName>
</protein>
<feature type="domain" description="PurM-like N-terminal" evidence="9">
    <location>
        <begin position="588"/>
        <end position="684"/>
    </location>
</feature>
<evidence type="ECO:0000256" key="2">
    <source>
        <dbReference type="ARBA" id="ARBA00022598"/>
    </source>
</evidence>
<dbReference type="SUPFAM" id="SSF56042">
    <property type="entry name" value="PurM C-terminal domain-like"/>
    <property type="match status" value="2"/>
</dbReference>
<feature type="domain" description="PurM-like N-terminal" evidence="9">
    <location>
        <begin position="207"/>
        <end position="337"/>
    </location>
</feature>
<dbReference type="PANTHER" id="PTHR43555">
    <property type="entry name" value="PHOSPHORIBOSYLFORMYLGLYCINAMIDINE SYNTHASE SUBUNIT PURL"/>
    <property type="match status" value="1"/>
</dbReference>
<evidence type="ECO:0000259" key="9">
    <source>
        <dbReference type="Pfam" id="PF00586"/>
    </source>
</evidence>
<dbReference type="Pfam" id="PF18072">
    <property type="entry name" value="FGAR-AT_linker"/>
    <property type="match status" value="1"/>
</dbReference>
<keyword evidence="3 8" id="KW-0479">Metal-binding</keyword>
<feature type="domain" description="PurM-like C-terminal" evidence="10">
    <location>
        <begin position="348"/>
        <end position="500"/>
    </location>
</feature>
<feature type="binding site" evidence="8">
    <location>
        <position position="413"/>
    </location>
    <ligand>
        <name>Mg(2+)</name>
        <dbReference type="ChEBI" id="CHEBI:18420"/>
        <label>2</label>
    </ligand>
</feature>
<dbReference type="EC" id="6.3.5.3" evidence="8"/>
<dbReference type="GO" id="GO:0005737">
    <property type="term" value="C:cytoplasm"/>
    <property type="evidence" value="ECO:0007669"/>
    <property type="project" value="UniProtKB-SubCell"/>
</dbReference>
<evidence type="ECO:0000256" key="4">
    <source>
        <dbReference type="ARBA" id="ARBA00022741"/>
    </source>
</evidence>
<feature type="binding site" evidence="8">
    <location>
        <position position="685"/>
    </location>
    <ligand>
        <name>substrate</name>
    </ligand>
</feature>
<comment type="function">
    <text evidence="8">Part of the phosphoribosylformylglycinamidine synthase complex involved in the purines biosynthetic pathway. Catalyzes the ATP-dependent conversion of formylglycinamide ribonucleotide (FGAR) and glutamine to yield formylglycinamidine ribonucleotide (FGAM) and glutamate. The FGAM synthase complex is composed of three subunits. PurQ produces an ammonia molecule by converting glutamine to glutamate. PurL transfers the ammonia molecule to FGAR to form FGAM in an ATP-dependent manner. PurS interacts with PurQ and PurL and is thought to assist in the transfer of the ammonia molecule from PurQ to PurL.</text>
</comment>
<feature type="binding site" evidence="8">
    <location>
        <begin position="456"/>
        <end position="458"/>
    </location>
    <ligand>
        <name>substrate</name>
    </ligand>
</feature>
<keyword evidence="6 8" id="KW-0067">ATP-binding</keyword>
<comment type="caution">
    <text evidence="8">Lacks conserved residue(s) required for the propagation of feature annotation.</text>
</comment>
<dbReference type="InterPro" id="IPR036676">
    <property type="entry name" value="PurM-like_C_sf"/>
</dbReference>
<keyword evidence="4 8" id="KW-0547">Nucleotide-binding</keyword>
<evidence type="ECO:0000259" key="10">
    <source>
        <dbReference type="Pfam" id="PF02769"/>
    </source>
</evidence>
<dbReference type="SUPFAM" id="SSF55326">
    <property type="entry name" value="PurM N-terminal domain-like"/>
    <property type="match status" value="2"/>
</dbReference>
<evidence type="ECO:0000256" key="6">
    <source>
        <dbReference type="ARBA" id="ARBA00022840"/>
    </source>
</evidence>
<sequence length="882" mass="97799">MINQIIVYTKGTKSAAVYTIDKQLNNEDYNQIGRMFINPLTQVFEINPMKRPKKAGSFIEIGFLPGVTDNAGATAQECIEDLLKIKFKAGEKVYTSELYFDCRQAINPLIQRLAVNQRLPLPKVNLKRKSKASDQPQLLALDQRELNTIRNYFKQKKRRATRIELEALAQTWSEHCKHKIFQKFFNKYIKAATKKINKKFCASVFKDNSGAINFDKEWLVTYKVETHNSPSALDPFGGAITGIVGVNRDALGFGLGAKPIVNTYGFCFGKPSDEQRFFRDRQLTQPMLSTQQIFDGVVKGVNSGGNCSGIPTPQGFVYYDDSYRGKPLIFVGTVGLIPKKFLKKRAMAGDYVVMAGGRVGLDGIHGATFSSESLNSGSPVSAVQIGDPITQKKLSDALVREVRDLNLYHSLTDNGAGGLSCSVAEMAKESGGFIVDLEKVPLKYPGLKPWQIWISESQERMTLAVPVKKWLRLKELLARRGVEAVVIGKFTDSGKAVVKYQTKKIMDLDMKFLHDGWPRKILATRLVKNHYPEPRLKLKENLTDELKQMLRQLNIKSFEDISQQYDHEVQGGSVIKPLQGKGKVNGEATVMRPRLNSNQGIVLSQGTYPRYSLIDTGKMAANSLDTAVRNCVSAGADFNRIALLDNFCWCSSNEPERLGELEQAAKACYELAVAYKTPFISGKDSMFNDWFGFDAQERPIKISVLPTLLISAIGIIEDITKAVSLDLKFPGDLIYILGNTKDDELGGSEYYRMKNKIGNCVPQVDRAKNKRLYQSLSRAIKQRLVASSISVTRGGLAVALAKSALAGKLGLGVEINGRGKGLFSESSGRLVVTVNPKNKSQFEKIMVGSISCLVGKVTRKPEILINNFINLSLSEAGHAYKS</sequence>
<dbReference type="EMBL" id="PCRE01000055">
    <property type="protein sequence ID" value="PIP14666.1"/>
    <property type="molecule type" value="Genomic_DNA"/>
</dbReference>
<feature type="binding site" evidence="8">
    <location>
        <position position="223"/>
    </location>
    <ligand>
        <name>ATP</name>
        <dbReference type="ChEBI" id="CHEBI:30616"/>
    </ligand>
</feature>
<dbReference type="InterPro" id="IPR010074">
    <property type="entry name" value="PRibForGlyAmidine_synth_PurL"/>
</dbReference>
<dbReference type="Pfam" id="PF02769">
    <property type="entry name" value="AIRS_C"/>
    <property type="match status" value="2"/>
</dbReference>
<dbReference type="CDD" id="cd02204">
    <property type="entry name" value="PurL_repeat2"/>
    <property type="match status" value="1"/>
</dbReference>
<dbReference type="GO" id="GO:0006189">
    <property type="term" value="P:'de novo' IMP biosynthetic process"/>
    <property type="evidence" value="ECO:0007669"/>
    <property type="project" value="UniProtKB-UniRule"/>
</dbReference>
<keyword evidence="5 8" id="KW-0658">Purine biosynthesis</keyword>
<dbReference type="InterPro" id="IPR041609">
    <property type="entry name" value="PurL_linker"/>
</dbReference>
<dbReference type="GO" id="GO:0000287">
    <property type="term" value="F:magnesium ion binding"/>
    <property type="evidence" value="ECO:0007669"/>
    <property type="project" value="UniProtKB-UniRule"/>
</dbReference>
<feature type="binding site" evidence="8">
    <location>
        <position position="248"/>
    </location>
    <ligand>
        <name>substrate</name>
    </ligand>
</feature>
<name>A0A2G9Y657_9BACT</name>
<dbReference type="GO" id="GO:0004642">
    <property type="term" value="F:phosphoribosylformylglycinamidine synthase activity"/>
    <property type="evidence" value="ECO:0007669"/>
    <property type="project" value="UniProtKB-UniRule"/>
</dbReference>
<dbReference type="HAMAP" id="MF_00420">
    <property type="entry name" value="PurL_2"/>
    <property type="match status" value="1"/>
</dbReference>
<keyword evidence="1 8" id="KW-0963">Cytoplasm</keyword>
<dbReference type="Proteomes" id="UP000231025">
    <property type="component" value="Unassembled WGS sequence"/>
</dbReference>
<feature type="binding site" evidence="8">
    <location>
        <position position="645"/>
    </location>
    <ligand>
        <name>ATP</name>
        <dbReference type="ChEBI" id="CHEBI:30616"/>
    </ligand>
</feature>
<keyword evidence="2 8" id="KW-0436">Ligase</keyword>
<evidence type="ECO:0000256" key="3">
    <source>
        <dbReference type="ARBA" id="ARBA00022723"/>
    </source>
</evidence>
<evidence type="ECO:0000259" key="11">
    <source>
        <dbReference type="Pfam" id="PF18072"/>
    </source>
</evidence>
<dbReference type="CDD" id="cd02203">
    <property type="entry name" value="PurL_repeat1"/>
    <property type="match status" value="1"/>
</dbReference>
<dbReference type="Pfam" id="PF00586">
    <property type="entry name" value="AIRS"/>
    <property type="match status" value="2"/>
</dbReference>
<comment type="pathway">
    <text evidence="8">Purine metabolism; IMP biosynthesis via de novo pathway; 5-amino-1-(5-phospho-D-ribosyl)imidazole from N(2)-formyl-N(1)-(5-phospho-D-ribosyl)glycinamide: step 1/2.</text>
</comment>
<comment type="subunit">
    <text evidence="8">Monomer. Part of the FGAM synthase complex composed of 1 PurL, 1 PurQ and 2 PurS subunits.</text>
</comment>
<dbReference type="InterPro" id="IPR010918">
    <property type="entry name" value="PurM-like_C_dom"/>
</dbReference>
<dbReference type="UniPathway" id="UPA00074">
    <property type="reaction ID" value="UER00128"/>
</dbReference>
<comment type="caution">
    <text evidence="12">The sequence shown here is derived from an EMBL/GenBank/DDBJ whole genome shotgun (WGS) entry which is preliminary data.</text>
</comment>
<feature type="binding site" evidence="8">
    <location>
        <position position="384"/>
    </location>
    <ligand>
        <name>substrate</name>
    </ligand>
</feature>
<evidence type="ECO:0000313" key="13">
    <source>
        <dbReference type="Proteomes" id="UP000231025"/>
    </source>
</evidence>
<feature type="binding site" evidence="8">
    <location>
        <position position="682"/>
    </location>
    <ligand>
        <name>ATP</name>
        <dbReference type="ChEBI" id="CHEBI:30616"/>
    </ligand>
</feature>
<evidence type="ECO:0000256" key="1">
    <source>
        <dbReference type="ARBA" id="ARBA00022490"/>
    </source>
</evidence>
<feature type="active site" description="Proton acceptor" evidence="8">
    <location>
        <position position="227"/>
    </location>
</feature>
<dbReference type="InterPro" id="IPR016188">
    <property type="entry name" value="PurM-like_N"/>
</dbReference>
<comment type="subcellular location">
    <subcellularLocation>
        <location evidence="8">Cytoplasm</location>
    </subcellularLocation>
</comment>
<comment type="catalytic activity">
    <reaction evidence="8">
        <text>N(2)-formyl-N(1)-(5-phospho-beta-D-ribosyl)glycinamide + L-glutamine + ATP + H2O = 2-formamido-N(1)-(5-O-phospho-beta-D-ribosyl)acetamidine + L-glutamate + ADP + phosphate + H(+)</text>
        <dbReference type="Rhea" id="RHEA:17129"/>
        <dbReference type="ChEBI" id="CHEBI:15377"/>
        <dbReference type="ChEBI" id="CHEBI:15378"/>
        <dbReference type="ChEBI" id="CHEBI:29985"/>
        <dbReference type="ChEBI" id="CHEBI:30616"/>
        <dbReference type="ChEBI" id="CHEBI:43474"/>
        <dbReference type="ChEBI" id="CHEBI:58359"/>
        <dbReference type="ChEBI" id="CHEBI:147286"/>
        <dbReference type="ChEBI" id="CHEBI:147287"/>
        <dbReference type="ChEBI" id="CHEBI:456216"/>
        <dbReference type="EC" id="6.3.5.3"/>
    </reaction>
</comment>
<dbReference type="PANTHER" id="PTHR43555:SF1">
    <property type="entry name" value="PHOSPHORIBOSYLFORMYLGLYCINAMIDINE SYNTHASE SUBUNIT PURL"/>
    <property type="match status" value="1"/>
</dbReference>
<dbReference type="InterPro" id="IPR036921">
    <property type="entry name" value="PurM-like_N_sf"/>
</dbReference>
<gene>
    <name evidence="8" type="primary">purL</name>
    <name evidence="12" type="ORF">COX47_03955</name>
</gene>
<feature type="domain" description="Phosphoribosylformylglycinamidine synthase linker" evidence="11">
    <location>
        <begin position="136"/>
        <end position="179"/>
    </location>
</feature>
<evidence type="ECO:0000256" key="8">
    <source>
        <dbReference type="HAMAP-Rule" id="MF_00420"/>
    </source>
</evidence>
<feature type="binding site" evidence="8">
    <location>
        <position position="249"/>
    </location>
    <ligand>
        <name>Mg(2+)</name>
        <dbReference type="ChEBI" id="CHEBI:18420"/>
        <label>2</label>
    </ligand>
</feature>
<proteinExistence type="inferred from homology"/>
<dbReference type="Gene3D" id="3.90.650.10">
    <property type="entry name" value="PurM-like C-terminal domain"/>
    <property type="match status" value="2"/>
</dbReference>
<keyword evidence="7 8" id="KW-0460">Magnesium</keyword>
<reference evidence="12 13" key="1">
    <citation type="submission" date="2017-09" db="EMBL/GenBank/DDBJ databases">
        <title>Depth-based differentiation of microbial function through sediment-hosted aquifers and enrichment of novel symbionts in the deep terrestrial subsurface.</title>
        <authorList>
            <person name="Probst A.J."/>
            <person name="Ladd B."/>
            <person name="Jarett J.K."/>
            <person name="Geller-Mcgrath D.E."/>
            <person name="Sieber C.M."/>
            <person name="Emerson J.B."/>
            <person name="Anantharaman K."/>
            <person name="Thomas B.C."/>
            <person name="Malmstrom R."/>
            <person name="Stieglmeier M."/>
            <person name="Klingl A."/>
            <person name="Woyke T."/>
            <person name="Ryan C.M."/>
            <person name="Banfield J.F."/>
        </authorList>
    </citation>
    <scope>NUCLEOTIDE SEQUENCE [LARGE SCALE GENOMIC DNA]</scope>
    <source>
        <strain evidence="12">CG23_combo_of_CG06-09_8_20_14_all_35_49</strain>
    </source>
</reference>
<feature type="domain" description="PurM-like C-terminal" evidence="10">
    <location>
        <begin position="730"/>
        <end position="861"/>
    </location>
</feature>
<comment type="similarity">
    <text evidence="8">Belongs to the FGAMS family.</text>
</comment>
<organism evidence="12 13">
    <name type="scientific">Candidatus Roizmanbacteria bacterium CG23_combo_of_CG06-09_8_20_14_all_35_49</name>
    <dbReference type="NCBI Taxonomy" id="1974863"/>
    <lineage>
        <taxon>Bacteria</taxon>
        <taxon>Candidatus Roizmaniibacteriota</taxon>
    </lineage>
</organism>
<dbReference type="GO" id="GO:0005524">
    <property type="term" value="F:ATP binding"/>
    <property type="evidence" value="ECO:0007669"/>
    <property type="project" value="UniProtKB-UniRule"/>
</dbReference>
<evidence type="ECO:0000256" key="7">
    <source>
        <dbReference type="ARBA" id="ARBA00022842"/>
    </source>
</evidence>